<dbReference type="InterPro" id="IPR037045">
    <property type="entry name" value="S8pro/Inhibitor_I9_sf"/>
</dbReference>
<comment type="caution">
    <text evidence="2">The sequence shown here is derived from an EMBL/GenBank/DDBJ whole genome shotgun (WGS) entry which is preliminary data.</text>
</comment>
<reference evidence="2 3" key="1">
    <citation type="journal article" date="2016" name="Sci. Rep.">
        <title>The genome sequence of the outbreeding globe artichoke constructed de novo incorporating a phase-aware low-pass sequencing strategy of F1 progeny.</title>
        <authorList>
            <person name="Scaglione D."/>
            <person name="Reyes-Chin-Wo S."/>
            <person name="Acquadro A."/>
            <person name="Froenicke L."/>
            <person name="Portis E."/>
            <person name="Beitel C."/>
            <person name="Tirone M."/>
            <person name="Mauro R."/>
            <person name="Lo Monaco A."/>
            <person name="Mauromicale G."/>
            <person name="Faccioli P."/>
            <person name="Cattivelli L."/>
            <person name="Rieseberg L."/>
            <person name="Michelmore R."/>
            <person name="Lanteri S."/>
        </authorList>
    </citation>
    <scope>NUCLEOTIDE SEQUENCE [LARGE SCALE GENOMIC DNA]</scope>
    <source>
        <strain evidence="2">2C</strain>
    </source>
</reference>
<organism evidence="2 3">
    <name type="scientific">Cynara cardunculus var. scolymus</name>
    <name type="common">Globe artichoke</name>
    <name type="synonym">Cynara scolymus</name>
    <dbReference type="NCBI Taxonomy" id="59895"/>
    <lineage>
        <taxon>Eukaryota</taxon>
        <taxon>Viridiplantae</taxon>
        <taxon>Streptophyta</taxon>
        <taxon>Embryophyta</taxon>
        <taxon>Tracheophyta</taxon>
        <taxon>Spermatophyta</taxon>
        <taxon>Magnoliopsida</taxon>
        <taxon>eudicotyledons</taxon>
        <taxon>Gunneridae</taxon>
        <taxon>Pentapetalae</taxon>
        <taxon>asterids</taxon>
        <taxon>campanulids</taxon>
        <taxon>Asterales</taxon>
        <taxon>Asteraceae</taxon>
        <taxon>Carduoideae</taxon>
        <taxon>Cardueae</taxon>
        <taxon>Carduinae</taxon>
        <taxon>Cynara</taxon>
    </lineage>
</organism>
<feature type="domain" description="Inhibitor I9" evidence="1">
    <location>
        <begin position="57"/>
        <end position="108"/>
    </location>
</feature>
<dbReference type="Proteomes" id="UP000243975">
    <property type="component" value="Unassembled WGS sequence"/>
</dbReference>
<dbReference type="Pfam" id="PF05922">
    <property type="entry name" value="Inhibitor_I9"/>
    <property type="match status" value="1"/>
</dbReference>
<protein>
    <submittedName>
        <fullName evidence="2">Proteinase inhibitor I9</fullName>
    </submittedName>
</protein>
<dbReference type="InterPro" id="IPR010259">
    <property type="entry name" value="S8pro/Inhibitor_I9"/>
</dbReference>
<evidence type="ECO:0000313" key="3">
    <source>
        <dbReference type="Proteomes" id="UP000243975"/>
    </source>
</evidence>
<dbReference type="Gramene" id="KVI08384">
    <property type="protein sequence ID" value="KVI08384"/>
    <property type="gene ID" value="Ccrd_013245"/>
</dbReference>
<dbReference type="EMBL" id="LEKV01001128">
    <property type="protein sequence ID" value="KVI08384.1"/>
    <property type="molecule type" value="Genomic_DNA"/>
</dbReference>
<dbReference type="AlphaFoldDB" id="A0A103YFZ3"/>
<evidence type="ECO:0000259" key="1">
    <source>
        <dbReference type="Pfam" id="PF05922"/>
    </source>
</evidence>
<accession>A0A103YFZ3</accession>
<gene>
    <name evidence="2" type="ORF">Ccrd_013245</name>
</gene>
<evidence type="ECO:0000313" key="2">
    <source>
        <dbReference type="EMBL" id="KVI08384.1"/>
    </source>
</evidence>
<proteinExistence type="predicted"/>
<name>A0A103YFZ3_CYNCS</name>
<dbReference type="Gene3D" id="3.30.70.80">
    <property type="entry name" value="Peptidase S8 propeptide/proteinase inhibitor I9"/>
    <property type="match status" value="1"/>
</dbReference>
<sequence>MDQKKGLHCLFKVQRYSRSYLHFKLPSSAPFQCLAKVTLPNPSSSHYVSSQTKICNKTSPPLIILITISSSSQEDARESILYSYKHSFSGFSAKINSSQAANLASMHGTSDISVQEPDTAVAHN</sequence>
<keyword evidence="3" id="KW-1185">Reference proteome</keyword>